<dbReference type="GeneID" id="81354324"/>
<feature type="active site" evidence="5">
    <location>
        <position position="216"/>
    </location>
</feature>
<keyword evidence="2" id="KW-0125">Carotenoid biosynthesis</keyword>
<dbReference type="Pfam" id="PF00171">
    <property type="entry name" value="Aldedh"/>
    <property type="match status" value="1"/>
</dbReference>
<accession>A0A9W9KLL1</accession>
<evidence type="ECO:0000256" key="4">
    <source>
        <dbReference type="PIRNR" id="PIRNR036492"/>
    </source>
</evidence>
<dbReference type="InterPro" id="IPR016161">
    <property type="entry name" value="Ald_DH/histidinol_DH"/>
</dbReference>
<dbReference type="OrthoDB" id="440325at2759"/>
<dbReference type="SUPFAM" id="SSF53720">
    <property type="entry name" value="ALDH-like"/>
    <property type="match status" value="1"/>
</dbReference>
<feature type="domain" description="Aldehyde dehydrogenase" evidence="6">
    <location>
        <begin position="6"/>
        <end position="434"/>
    </location>
</feature>
<dbReference type="GO" id="GO:0006081">
    <property type="term" value="P:aldehyde metabolic process"/>
    <property type="evidence" value="ECO:0007669"/>
    <property type="project" value="InterPro"/>
</dbReference>
<dbReference type="InterPro" id="IPR015590">
    <property type="entry name" value="Aldehyde_DH_dom"/>
</dbReference>
<dbReference type="InterPro" id="IPR012394">
    <property type="entry name" value="Aldehyde_DH_NAD(P)"/>
</dbReference>
<dbReference type="FunFam" id="3.40.605.10:FF:000004">
    <property type="entry name" value="Aldehyde dehydrogenase"/>
    <property type="match status" value="1"/>
</dbReference>
<evidence type="ECO:0000256" key="3">
    <source>
        <dbReference type="ARBA" id="ARBA00023002"/>
    </source>
</evidence>
<dbReference type="PANTHER" id="PTHR43570">
    <property type="entry name" value="ALDEHYDE DEHYDROGENASE"/>
    <property type="match status" value="1"/>
</dbReference>
<proteinExistence type="inferred from homology"/>
<dbReference type="AlphaFoldDB" id="A0A9W9KLL1"/>
<dbReference type="InterPro" id="IPR016163">
    <property type="entry name" value="Ald_DH_C"/>
</dbReference>
<feature type="active site" evidence="5">
    <location>
        <position position="250"/>
    </location>
</feature>
<dbReference type="PROSITE" id="PS00070">
    <property type="entry name" value="ALDEHYDE_DEHYDR_CYS"/>
    <property type="match status" value="1"/>
</dbReference>
<name>A0A9W9KLL1_9EURO</name>
<evidence type="ECO:0000313" key="7">
    <source>
        <dbReference type="EMBL" id="KAJ5110206.1"/>
    </source>
</evidence>
<dbReference type="Proteomes" id="UP001149074">
    <property type="component" value="Unassembled WGS sequence"/>
</dbReference>
<dbReference type="GO" id="GO:0005737">
    <property type="term" value="C:cytoplasm"/>
    <property type="evidence" value="ECO:0007669"/>
    <property type="project" value="TreeGrafter"/>
</dbReference>
<keyword evidence="3 4" id="KW-0560">Oxidoreductase</keyword>
<evidence type="ECO:0000259" key="6">
    <source>
        <dbReference type="Pfam" id="PF00171"/>
    </source>
</evidence>
<dbReference type="RefSeq" id="XP_056478317.1">
    <property type="nucleotide sequence ID" value="XM_056615345.1"/>
</dbReference>
<sequence>MGFSSVAEFDEAYASVQNVFAKGTTTSKRWRRQQLKRAWWMIEDNKDRISSALYTDLHRHRQESFLSDIAMVQADILRTLEKLDEWTGDEKPTRRDLFNFFGGTVIRKEPKGIALIIGAWNFPILLLLQPMVAAIAAGCTMILKPSDMAPATQDLLLDIIPQYLDRDAIRCISAGPQEMQYILERRYGHIFYTGSASVGKIVHAAAAKHLTPTTLELGGLVPAIVTATADIELSAKHVAATKFTNAGQICLNVNHVLVDPSVKEAFITSLIKHFATFMGSKPQAEHYTHIINIRNFDRLDTLLKQTKGQIVYGGSRNRETLFFAPTIVTNLDADDALLQTELFGPILPILESTLDQAITFTRQTETPLAIYAFMQSTSEKERILTETQSGGVTFNDCTLHVIAKDAPFGGSGGSGHGYYHGPYGIREFSDLRTVTNALPAWMEGVMAARYPPYSDVKLGKLVPVVKPGFDREGNDVSNGGWKRWIVGLGVLGEAWYLGCLCCDLRGWTSSC</sequence>
<dbReference type="PANTHER" id="PTHR43570:SF16">
    <property type="entry name" value="ALDEHYDE DEHYDROGENASE TYPE III, ISOFORM Q"/>
    <property type="match status" value="1"/>
</dbReference>
<organism evidence="7 8">
    <name type="scientific">Penicillium argentinense</name>
    <dbReference type="NCBI Taxonomy" id="1131581"/>
    <lineage>
        <taxon>Eukaryota</taxon>
        <taxon>Fungi</taxon>
        <taxon>Dikarya</taxon>
        <taxon>Ascomycota</taxon>
        <taxon>Pezizomycotina</taxon>
        <taxon>Eurotiomycetes</taxon>
        <taxon>Eurotiomycetidae</taxon>
        <taxon>Eurotiales</taxon>
        <taxon>Aspergillaceae</taxon>
        <taxon>Penicillium</taxon>
    </lineage>
</organism>
<reference evidence="7" key="1">
    <citation type="submission" date="2022-11" db="EMBL/GenBank/DDBJ databases">
        <authorList>
            <person name="Petersen C."/>
        </authorList>
    </citation>
    <scope>NUCLEOTIDE SEQUENCE</scope>
    <source>
        <strain evidence="7">IBT 30761</strain>
    </source>
</reference>
<comment type="similarity">
    <text evidence="1 4">Belongs to the aldehyde dehydrogenase family.</text>
</comment>
<dbReference type="GO" id="GO:0016117">
    <property type="term" value="P:carotenoid biosynthetic process"/>
    <property type="evidence" value="ECO:0007669"/>
    <property type="project" value="UniProtKB-KW"/>
</dbReference>
<dbReference type="InterPro" id="IPR016160">
    <property type="entry name" value="Ald_DH_CS_CYS"/>
</dbReference>
<dbReference type="EMBL" id="JAPQKI010000003">
    <property type="protein sequence ID" value="KAJ5110206.1"/>
    <property type="molecule type" value="Genomic_DNA"/>
</dbReference>
<evidence type="ECO:0000256" key="1">
    <source>
        <dbReference type="ARBA" id="ARBA00009986"/>
    </source>
</evidence>
<dbReference type="InterPro" id="IPR016162">
    <property type="entry name" value="Ald_DH_N"/>
</dbReference>
<comment type="caution">
    <text evidence="7">The sequence shown here is derived from an EMBL/GenBank/DDBJ whole genome shotgun (WGS) entry which is preliminary data.</text>
</comment>
<evidence type="ECO:0000313" key="8">
    <source>
        <dbReference type="Proteomes" id="UP001149074"/>
    </source>
</evidence>
<reference evidence="7" key="2">
    <citation type="journal article" date="2023" name="IMA Fungus">
        <title>Comparative genomic study of the Penicillium genus elucidates a diverse pangenome and 15 lateral gene transfer events.</title>
        <authorList>
            <person name="Petersen C."/>
            <person name="Sorensen T."/>
            <person name="Nielsen M.R."/>
            <person name="Sondergaard T.E."/>
            <person name="Sorensen J.L."/>
            <person name="Fitzpatrick D.A."/>
            <person name="Frisvad J.C."/>
            <person name="Nielsen K.L."/>
        </authorList>
    </citation>
    <scope>NUCLEOTIDE SEQUENCE</scope>
    <source>
        <strain evidence="7">IBT 30761</strain>
    </source>
</reference>
<keyword evidence="8" id="KW-1185">Reference proteome</keyword>
<dbReference type="GO" id="GO:0004029">
    <property type="term" value="F:aldehyde dehydrogenase (NAD+) activity"/>
    <property type="evidence" value="ECO:0007669"/>
    <property type="project" value="TreeGrafter"/>
</dbReference>
<gene>
    <name evidence="7" type="ORF">N7532_002851</name>
</gene>
<evidence type="ECO:0000256" key="5">
    <source>
        <dbReference type="PIRSR" id="PIRSR036492-1"/>
    </source>
</evidence>
<dbReference type="Gene3D" id="3.40.309.10">
    <property type="entry name" value="Aldehyde Dehydrogenase, Chain A, domain 2"/>
    <property type="match status" value="1"/>
</dbReference>
<dbReference type="PIRSF" id="PIRSF036492">
    <property type="entry name" value="ALDH"/>
    <property type="match status" value="1"/>
</dbReference>
<protein>
    <recommendedName>
        <fullName evidence="4">Aldehyde dehydrogenase</fullName>
    </recommendedName>
</protein>
<dbReference type="Gene3D" id="3.40.605.10">
    <property type="entry name" value="Aldehyde Dehydrogenase, Chain A, domain 1"/>
    <property type="match status" value="1"/>
</dbReference>
<evidence type="ECO:0000256" key="2">
    <source>
        <dbReference type="ARBA" id="ARBA00022746"/>
    </source>
</evidence>